<dbReference type="PANTHER" id="PTHR42985">
    <property type="entry name" value="SODIUM-COUPLED MONOCARBOXYLATE TRANSPORTER"/>
    <property type="match status" value="1"/>
</dbReference>
<evidence type="ECO:0008006" key="15">
    <source>
        <dbReference type="Google" id="ProtNLM"/>
    </source>
</evidence>
<keyword evidence="4" id="KW-1003">Cell membrane</keyword>
<dbReference type="InterPro" id="IPR001734">
    <property type="entry name" value="Na/solute_symporter"/>
</dbReference>
<proteinExistence type="inferred from homology"/>
<evidence type="ECO:0000313" key="14">
    <source>
        <dbReference type="Proteomes" id="UP001487740"/>
    </source>
</evidence>
<evidence type="ECO:0000256" key="2">
    <source>
        <dbReference type="ARBA" id="ARBA00006434"/>
    </source>
</evidence>
<dbReference type="PANTHER" id="PTHR42985:SF40">
    <property type="entry name" value="LD47995P-RELATED"/>
    <property type="match status" value="1"/>
</dbReference>
<evidence type="ECO:0000256" key="7">
    <source>
        <dbReference type="ARBA" id="ARBA00023053"/>
    </source>
</evidence>
<comment type="similarity">
    <text evidence="2 11">Belongs to the sodium:solute symporter (SSF) (TC 2.A.21) family.</text>
</comment>
<feature type="transmembrane region" description="Helical" evidence="12">
    <location>
        <begin position="52"/>
        <end position="79"/>
    </location>
</feature>
<evidence type="ECO:0000256" key="3">
    <source>
        <dbReference type="ARBA" id="ARBA00022448"/>
    </source>
</evidence>
<dbReference type="AlphaFoldDB" id="A0AAW0UI06"/>
<dbReference type="InterPro" id="IPR051163">
    <property type="entry name" value="Sodium:Solute_Symporter_SSF"/>
</dbReference>
<dbReference type="Pfam" id="PF00474">
    <property type="entry name" value="SSF"/>
    <property type="match status" value="2"/>
</dbReference>
<keyword evidence="8" id="KW-0406">Ion transport</keyword>
<evidence type="ECO:0000256" key="5">
    <source>
        <dbReference type="ARBA" id="ARBA00022692"/>
    </source>
</evidence>
<reference evidence="13 14" key="1">
    <citation type="submission" date="2023-03" db="EMBL/GenBank/DDBJ databases">
        <title>High-quality genome of Scylla paramamosain provides insights in environmental adaptation.</title>
        <authorList>
            <person name="Zhang L."/>
        </authorList>
    </citation>
    <scope>NUCLEOTIDE SEQUENCE [LARGE SCALE GENOMIC DNA]</scope>
    <source>
        <strain evidence="13">LZ_2023a</strain>
        <tissue evidence="13">Muscle</tissue>
    </source>
</reference>
<protein>
    <recommendedName>
        <fullName evidence="15">Sodium-coupled monocarboxylate transporter 1</fullName>
    </recommendedName>
</protein>
<dbReference type="GO" id="GO:0006814">
    <property type="term" value="P:sodium ion transport"/>
    <property type="evidence" value="ECO:0007669"/>
    <property type="project" value="UniProtKB-KW"/>
</dbReference>
<accession>A0AAW0UI06</accession>
<evidence type="ECO:0000256" key="12">
    <source>
        <dbReference type="SAM" id="Phobius"/>
    </source>
</evidence>
<feature type="transmembrane region" description="Helical" evidence="12">
    <location>
        <begin position="197"/>
        <end position="217"/>
    </location>
</feature>
<feature type="transmembrane region" description="Helical" evidence="12">
    <location>
        <begin position="20"/>
        <end position="40"/>
    </location>
</feature>
<dbReference type="PROSITE" id="PS50283">
    <property type="entry name" value="NA_SOLUT_SYMP_3"/>
    <property type="match status" value="1"/>
</dbReference>
<feature type="transmembrane region" description="Helical" evidence="12">
    <location>
        <begin position="151"/>
        <end position="177"/>
    </location>
</feature>
<evidence type="ECO:0000256" key="11">
    <source>
        <dbReference type="RuleBase" id="RU362091"/>
    </source>
</evidence>
<dbReference type="InterPro" id="IPR038377">
    <property type="entry name" value="Na/Glc_symporter_sf"/>
</dbReference>
<keyword evidence="7" id="KW-0915">Sodium</keyword>
<keyword evidence="9 12" id="KW-0472">Membrane</keyword>
<keyword evidence="10" id="KW-0739">Sodium transport</keyword>
<dbReference type="Proteomes" id="UP001487740">
    <property type="component" value="Unassembled WGS sequence"/>
</dbReference>
<feature type="transmembrane region" description="Helical" evidence="12">
    <location>
        <begin position="229"/>
        <end position="250"/>
    </location>
</feature>
<feature type="transmembrane region" description="Helical" evidence="12">
    <location>
        <begin position="91"/>
        <end position="116"/>
    </location>
</feature>
<dbReference type="EMBL" id="JARAKH010000013">
    <property type="protein sequence ID" value="KAK8397832.1"/>
    <property type="molecule type" value="Genomic_DNA"/>
</dbReference>
<evidence type="ECO:0000256" key="4">
    <source>
        <dbReference type="ARBA" id="ARBA00022475"/>
    </source>
</evidence>
<comment type="subcellular location">
    <subcellularLocation>
        <location evidence="1">Cell membrane</location>
        <topology evidence="1">Multi-pass membrane protein</topology>
    </subcellularLocation>
</comment>
<gene>
    <name evidence="13" type="ORF">O3P69_004556</name>
</gene>
<dbReference type="GO" id="GO:0015293">
    <property type="term" value="F:symporter activity"/>
    <property type="evidence" value="ECO:0007669"/>
    <property type="project" value="TreeGrafter"/>
</dbReference>
<evidence type="ECO:0000256" key="8">
    <source>
        <dbReference type="ARBA" id="ARBA00023065"/>
    </source>
</evidence>
<evidence type="ECO:0000256" key="6">
    <source>
        <dbReference type="ARBA" id="ARBA00022989"/>
    </source>
</evidence>
<keyword evidence="3" id="KW-0813">Transport</keyword>
<sequence>MGICLYAPSLALSTVTKLSTWVSMVIMGSICTFYITVGGVKAVVYTDVMQTLLMFIGLIVVIVVCCLDLGGFSNVWAAADEGGRLEFFKLVISFVVMLYVLWLLCFFAGLVAYATYQDCDPITSNRVQKPDQILPYLVMEKLTRLPGMPGVFVAAVYGGVLSSLSSCGNSIACLIWEDFLKDRPYFKKLTDKAATNVVKLISALAGISGIFLGILAGKMGNIIHVTRSVSGSIMGPMQGVFIAGTTMPWVNAKGAVVGFLVSFSYNITVVLGKFIRGGGKPPRLPLSVDGCPENLVNATFASYLTSTSIPNTLVENTSFVETLFDTGGQVDSMQLTTPDPAQTSTGNTVYDISYTLFGASGILITMVVSSIVSLCTKPLAPGEVDERLLSSSSVKIYRLLWQFFKGSKISLPNNQQESEVSLKMISDCSDNKPHPPPNETHLE</sequence>
<evidence type="ECO:0000256" key="10">
    <source>
        <dbReference type="ARBA" id="ARBA00023201"/>
    </source>
</evidence>
<dbReference type="Gene3D" id="1.20.1730.10">
    <property type="entry name" value="Sodium/glucose cotransporter"/>
    <property type="match status" value="2"/>
</dbReference>
<organism evidence="13 14">
    <name type="scientific">Scylla paramamosain</name>
    <name type="common">Mud crab</name>
    <dbReference type="NCBI Taxonomy" id="85552"/>
    <lineage>
        <taxon>Eukaryota</taxon>
        <taxon>Metazoa</taxon>
        <taxon>Ecdysozoa</taxon>
        <taxon>Arthropoda</taxon>
        <taxon>Crustacea</taxon>
        <taxon>Multicrustacea</taxon>
        <taxon>Malacostraca</taxon>
        <taxon>Eumalacostraca</taxon>
        <taxon>Eucarida</taxon>
        <taxon>Decapoda</taxon>
        <taxon>Pleocyemata</taxon>
        <taxon>Brachyura</taxon>
        <taxon>Eubrachyura</taxon>
        <taxon>Portunoidea</taxon>
        <taxon>Portunidae</taxon>
        <taxon>Portuninae</taxon>
        <taxon>Scylla</taxon>
    </lineage>
</organism>
<evidence type="ECO:0000313" key="13">
    <source>
        <dbReference type="EMBL" id="KAK8397832.1"/>
    </source>
</evidence>
<evidence type="ECO:0000256" key="9">
    <source>
        <dbReference type="ARBA" id="ARBA00023136"/>
    </source>
</evidence>
<evidence type="ECO:0000256" key="1">
    <source>
        <dbReference type="ARBA" id="ARBA00004651"/>
    </source>
</evidence>
<keyword evidence="6 12" id="KW-1133">Transmembrane helix</keyword>
<dbReference type="GO" id="GO:0005886">
    <property type="term" value="C:plasma membrane"/>
    <property type="evidence" value="ECO:0007669"/>
    <property type="project" value="UniProtKB-SubCell"/>
</dbReference>
<dbReference type="EMBL" id="JARAKH010000013">
    <property type="protein sequence ID" value="KAK8397831.1"/>
    <property type="molecule type" value="Genomic_DNA"/>
</dbReference>
<name>A0AAW0UI06_SCYPA</name>
<keyword evidence="5 12" id="KW-0812">Transmembrane</keyword>
<keyword evidence="14" id="KW-1185">Reference proteome</keyword>
<comment type="caution">
    <text evidence="13">The sequence shown here is derived from an EMBL/GenBank/DDBJ whole genome shotgun (WGS) entry which is preliminary data.</text>
</comment>